<proteinExistence type="predicted"/>
<protein>
    <submittedName>
        <fullName evidence="1">Type 4b pilus protein PilO2</fullName>
    </submittedName>
</protein>
<dbReference type="Pfam" id="PF06864">
    <property type="entry name" value="PAP_PilO"/>
    <property type="match status" value="1"/>
</dbReference>
<evidence type="ECO:0000313" key="2">
    <source>
        <dbReference type="Proteomes" id="UP001225378"/>
    </source>
</evidence>
<evidence type="ECO:0000313" key="1">
    <source>
        <dbReference type="EMBL" id="XBS22850.1"/>
    </source>
</evidence>
<dbReference type="EMBL" id="CP157744">
    <property type="protein sequence ID" value="XBS22850.1"/>
    <property type="molecule type" value="Genomic_DNA"/>
</dbReference>
<dbReference type="KEGG" id="mech:Q9L42_021325"/>
<organism evidence="1 2">
    <name type="scientific">Methylomarinum roseum</name>
    <dbReference type="NCBI Taxonomy" id="3067653"/>
    <lineage>
        <taxon>Bacteria</taxon>
        <taxon>Pseudomonadati</taxon>
        <taxon>Pseudomonadota</taxon>
        <taxon>Gammaproteobacteria</taxon>
        <taxon>Methylococcales</taxon>
        <taxon>Methylococcaceae</taxon>
        <taxon>Methylomarinum</taxon>
    </lineage>
</organism>
<keyword evidence="2" id="KW-1185">Reference proteome</keyword>
<gene>
    <name evidence="1" type="primary">pilO2</name>
    <name evidence="1" type="ORF">Q9L42_021325</name>
</gene>
<name>A0AAU7P0X0_9GAMM</name>
<dbReference type="InterPro" id="IPR009663">
    <property type="entry name" value="PAP_PilO"/>
</dbReference>
<dbReference type="RefSeq" id="WP_349432862.1">
    <property type="nucleotide sequence ID" value="NZ_CP157744.1"/>
</dbReference>
<dbReference type="Proteomes" id="UP001225378">
    <property type="component" value="Plasmid unnamed2"/>
</dbReference>
<keyword evidence="1" id="KW-0614">Plasmid</keyword>
<sequence>MKSIDYKGAAYTIGLQWETLANKSQLKGKMSSAGMKSGVLREKKTHGLQVGLTLKQFEKQYSLAAIVANKSNGKSFILIQPIDDHYWLFACANHMVLPGGDRYIEDFDEVVSIAHEFTYLSQFEIFAPEVFQGEFDGNLTIMPAPLDEIAGDKALANNQKDSSAIIDDLDKGGVDAKIIGLVFLIAALAGITYYLNMEDEPEVVENPVDIAAIQRDLSQKSESRVVEQLAISNFFSNALKIVFTKPLYINHWFASQIDISNETIAYQMTRAAGGSIHGLRSGLDQSATVAIDESKNNAQVSYPTKNTSQSLQHQKLPKLLFFESAKDDLIDSAQKLNIAWKIDEISDVIAIDEVPSGIPYQSPYKTVTFTLNGDSVTQLTLIHESLKNVIGLRYRVVTLIPNNEHKIESWSISGVIYANS</sequence>
<dbReference type="AlphaFoldDB" id="A0AAU7P0X0"/>
<reference evidence="1 2" key="1">
    <citation type="journal article" date="2024" name="Microbiology">
        <title>Methylomarinum rosea sp. nov., a novel halophilic methanotrophic bacterium from the hypersaline Lake Elton.</title>
        <authorList>
            <person name="Suleimanov R.Z."/>
            <person name="Oshkin I.Y."/>
            <person name="Danilova O.V."/>
            <person name="Suzina N.E."/>
            <person name="Dedysh S.N."/>
        </authorList>
    </citation>
    <scope>NUCLEOTIDE SEQUENCE [LARGE SCALE GENOMIC DNA]</scope>
    <source>
        <strain evidence="1 2">Ch1-1</strain>
        <plasmid evidence="2">unnamed2</plasmid>
    </source>
</reference>
<accession>A0AAU7P0X0</accession>
<geneLocation type="plasmid" evidence="1 2">
    <name>unnamed2</name>
</geneLocation>